<organism evidence="1 2">
    <name type="scientific">Elysia crispata</name>
    <name type="common">lettuce slug</name>
    <dbReference type="NCBI Taxonomy" id="231223"/>
    <lineage>
        <taxon>Eukaryota</taxon>
        <taxon>Metazoa</taxon>
        <taxon>Spiralia</taxon>
        <taxon>Lophotrochozoa</taxon>
        <taxon>Mollusca</taxon>
        <taxon>Gastropoda</taxon>
        <taxon>Heterobranchia</taxon>
        <taxon>Euthyneura</taxon>
        <taxon>Panpulmonata</taxon>
        <taxon>Sacoglossa</taxon>
        <taxon>Placobranchoidea</taxon>
        <taxon>Plakobranchidae</taxon>
        <taxon>Elysia</taxon>
    </lineage>
</organism>
<comment type="caution">
    <text evidence="1">The sequence shown here is derived from an EMBL/GenBank/DDBJ whole genome shotgun (WGS) entry which is preliminary data.</text>
</comment>
<dbReference type="EMBL" id="JAWDGP010006848">
    <property type="protein sequence ID" value="KAK3734447.1"/>
    <property type="molecule type" value="Genomic_DNA"/>
</dbReference>
<dbReference type="AlphaFoldDB" id="A0AAE1CTW2"/>
<name>A0AAE1CTW2_9GAST</name>
<keyword evidence="2" id="KW-1185">Reference proteome</keyword>
<protein>
    <submittedName>
        <fullName evidence="1">Uncharacterized protein</fullName>
    </submittedName>
</protein>
<evidence type="ECO:0000313" key="2">
    <source>
        <dbReference type="Proteomes" id="UP001283361"/>
    </source>
</evidence>
<dbReference type="Proteomes" id="UP001283361">
    <property type="component" value="Unassembled WGS sequence"/>
</dbReference>
<sequence>MYQLAPPGAVVDYCLSDSEALPCPFKDAIDTVHPRLSAQLQNRLIEKRNLFSNNIYSSLDSADLNHATQEKS</sequence>
<accession>A0AAE1CTW2</accession>
<proteinExistence type="predicted"/>
<reference evidence="1" key="1">
    <citation type="journal article" date="2023" name="G3 (Bethesda)">
        <title>A reference genome for the long-term kleptoplast-retaining sea slug Elysia crispata morphotype clarki.</title>
        <authorList>
            <person name="Eastman K.E."/>
            <person name="Pendleton A.L."/>
            <person name="Shaikh M.A."/>
            <person name="Suttiyut T."/>
            <person name="Ogas R."/>
            <person name="Tomko P."/>
            <person name="Gavelis G."/>
            <person name="Widhalm J.R."/>
            <person name="Wisecaver J.H."/>
        </authorList>
    </citation>
    <scope>NUCLEOTIDE SEQUENCE</scope>
    <source>
        <strain evidence="1">ECLA1</strain>
    </source>
</reference>
<evidence type="ECO:0000313" key="1">
    <source>
        <dbReference type="EMBL" id="KAK3734447.1"/>
    </source>
</evidence>
<gene>
    <name evidence="1" type="ORF">RRG08_029122</name>
</gene>